<proteinExistence type="inferred from homology"/>
<organism evidence="3 4">
    <name type="scientific">Penaeus vannamei</name>
    <name type="common">Whiteleg shrimp</name>
    <name type="synonym">Litopenaeus vannamei</name>
    <dbReference type="NCBI Taxonomy" id="6689"/>
    <lineage>
        <taxon>Eukaryota</taxon>
        <taxon>Metazoa</taxon>
        <taxon>Ecdysozoa</taxon>
        <taxon>Arthropoda</taxon>
        <taxon>Crustacea</taxon>
        <taxon>Multicrustacea</taxon>
        <taxon>Malacostraca</taxon>
        <taxon>Eumalacostraca</taxon>
        <taxon>Eucarida</taxon>
        <taxon>Decapoda</taxon>
        <taxon>Dendrobranchiata</taxon>
        <taxon>Penaeoidea</taxon>
        <taxon>Penaeidae</taxon>
        <taxon>Penaeus</taxon>
    </lineage>
</organism>
<dbReference type="SUPFAM" id="SSF52540">
    <property type="entry name" value="P-loop containing nucleoside triphosphate hydrolases"/>
    <property type="match status" value="1"/>
</dbReference>
<comment type="similarity">
    <text evidence="1">Belongs to the small GTPase superfamily. Rab family.</text>
</comment>
<evidence type="ECO:0000256" key="2">
    <source>
        <dbReference type="SAM" id="Phobius"/>
    </source>
</evidence>
<protein>
    <submittedName>
        <fullName evidence="3">Zinc transporter ZIP1</fullName>
    </submittedName>
</protein>
<dbReference type="OrthoDB" id="448280at2759"/>
<sequence length="381" mass="42295">MWNIMTIKGIILVVMFVMTFVCSMIPVIFVKRIQHTHDSGQRSKYQTWLSLMSCSAGGVFMGTCIMDLFPDVQQQIEVLLDQSSVTSSFPVAEFIVLFGFLLVLTMEQIVLDYKETSLLRRPAEAEALLGEPNERRRNLQQQHSLSGITDQPDLTASIRSETGSLTGSVRGYGTAADSCDPQDGHGHSHLFDHSIHQDIASHSSLRSLLLLFALSLHSIFEGMAVGLQDTIDDVVALFLVVIFHKGIIAFSLGLNMVQSKLSVAQVDGKTIKAQIWDTAGQERYRAITSAYYRGAVGALLVYDIAKLLTYTNVERWLKELRDHADQNIVIMLVGNKSDLRHLRSVPTEEAKAFAEKEGLSFIETSALDSTNVETAFHNILT</sequence>
<name>A0A423SW99_PENVA</name>
<gene>
    <name evidence="3" type="ORF">C7M84_013315</name>
</gene>
<dbReference type="GO" id="GO:0005525">
    <property type="term" value="F:GTP binding"/>
    <property type="evidence" value="ECO:0007669"/>
    <property type="project" value="InterPro"/>
</dbReference>
<dbReference type="GO" id="GO:0046873">
    <property type="term" value="F:metal ion transmembrane transporter activity"/>
    <property type="evidence" value="ECO:0007669"/>
    <property type="project" value="InterPro"/>
</dbReference>
<reference evidence="3 4" key="1">
    <citation type="submission" date="2018-04" db="EMBL/GenBank/DDBJ databases">
        <authorList>
            <person name="Zhang X."/>
            <person name="Yuan J."/>
            <person name="Li F."/>
            <person name="Xiang J."/>
        </authorList>
    </citation>
    <scope>NUCLEOTIDE SEQUENCE [LARGE SCALE GENOMIC DNA]</scope>
    <source>
        <tissue evidence="3">Muscle</tissue>
    </source>
</reference>
<dbReference type="PROSITE" id="PS51421">
    <property type="entry name" value="RAS"/>
    <property type="match status" value="1"/>
</dbReference>
<dbReference type="AlphaFoldDB" id="A0A423SW99"/>
<accession>A0A423SW99</accession>
<reference evidence="3 4" key="2">
    <citation type="submission" date="2019-01" db="EMBL/GenBank/DDBJ databases">
        <title>The decoding of complex shrimp genome reveals the adaptation for benthos swimmer, frequently molting mechanism and breeding impact on genome.</title>
        <authorList>
            <person name="Sun Y."/>
            <person name="Gao Y."/>
            <person name="Yu Y."/>
        </authorList>
    </citation>
    <scope>NUCLEOTIDE SEQUENCE [LARGE SCALE GENOMIC DNA]</scope>
    <source>
        <tissue evidence="3">Muscle</tissue>
    </source>
</reference>
<dbReference type="EMBL" id="QCYY01002659">
    <property type="protein sequence ID" value="ROT68514.1"/>
    <property type="molecule type" value="Genomic_DNA"/>
</dbReference>
<feature type="non-terminal residue" evidence="3">
    <location>
        <position position="381"/>
    </location>
</feature>
<dbReference type="PRINTS" id="PR00449">
    <property type="entry name" value="RASTRNSFRMNG"/>
</dbReference>
<dbReference type="PROSITE" id="PS51419">
    <property type="entry name" value="RAB"/>
    <property type="match status" value="1"/>
</dbReference>
<keyword evidence="4" id="KW-1185">Reference proteome</keyword>
<dbReference type="SMART" id="SM00174">
    <property type="entry name" value="RHO"/>
    <property type="match status" value="1"/>
</dbReference>
<comment type="caution">
    <text evidence="3">The sequence shown here is derived from an EMBL/GenBank/DDBJ whole genome shotgun (WGS) entry which is preliminary data.</text>
</comment>
<dbReference type="STRING" id="6689.A0A423SW99"/>
<dbReference type="InterPro" id="IPR001806">
    <property type="entry name" value="Small_GTPase"/>
</dbReference>
<evidence type="ECO:0000313" key="4">
    <source>
        <dbReference type="Proteomes" id="UP000283509"/>
    </source>
</evidence>
<feature type="transmembrane region" description="Helical" evidence="2">
    <location>
        <begin position="6"/>
        <end position="29"/>
    </location>
</feature>
<dbReference type="Proteomes" id="UP000283509">
    <property type="component" value="Unassembled WGS sequence"/>
</dbReference>
<dbReference type="InterPro" id="IPR005225">
    <property type="entry name" value="Small_GTP-bd"/>
</dbReference>
<dbReference type="InterPro" id="IPR027417">
    <property type="entry name" value="P-loop_NTPase"/>
</dbReference>
<dbReference type="GO" id="GO:0003924">
    <property type="term" value="F:GTPase activity"/>
    <property type="evidence" value="ECO:0007669"/>
    <property type="project" value="InterPro"/>
</dbReference>
<keyword evidence="2" id="KW-0472">Membrane</keyword>
<keyword evidence="2" id="KW-0812">Transmembrane</keyword>
<feature type="transmembrane region" description="Helical" evidence="2">
    <location>
        <begin position="89"/>
        <end position="111"/>
    </location>
</feature>
<dbReference type="FunFam" id="3.40.50.300:FF:001447">
    <property type="entry name" value="Ras-related protein Rab-1B"/>
    <property type="match status" value="1"/>
</dbReference>
<dbReference type="InterPro" id="IPR050209">
    <property type="entry name" value="Rab_GTPases_membrane_traffic"/>
</dbReference>
<keyword evidence="2" id="KW-1133">Transmembrane helix</keyword>
<dbReference type="Gene3D" id="3.40.50.300">
    <property type="entry name" value="P-loop containing nucleotide triphosphate hydrolases"/>
    <property type="match status" value="1"/>
</dbReference>
<dbReference type="NCBIfam" id="TIGR00231">
    <property type="entry name" value="small_GTP"/>
    <property type="match status" value="1"/>
</dbReference>
<evidence type="ECO:0000256" key="1">
    <source>
        <dbReference type="ARBA" id="ARBA00006270"/>
    </source>
</evidence>
<dbReference type="SMART" id="SM00175">
    <property type="entry name" value="RAB"/>
    <property type="match status" value="1"/>
</dbReference>
<feature type="transmembrane region" description="Helical" evidence="2">
    <location>
        <begin position="49"/>
        <end position="69"/>
    </location>
</feature>
<feature type="transmembrane region" description="Helical" evidence="2">
    <location>
        <begin position="234"/>
        <end position="254"/>
    </location>
</feature>
<feature type="transmembrane region" description="Helical" evidence="2">
    <location>
        <begin position="208"/>
        <end position="228"/>
    </location>
</feature>
<dbReference type="SMART" id="SM00173">
    <property type="entry name" value="RAS"/>
    <property type="match status" value="1"/>
</dbReference>
<dbReference type="Pfam" id="PF00071">
    <property type="entry name" value="Ras"/>
    <property type="match status" value="1"/>
</dbReference>
<evidence type="ECO:0000313" key="3">
    <source>
        <dbReference type="EMBL" id="ROT68514.1"/>
    </source>
</evidence>
<dbReference type="PANTHER" id="PTHR47979">
    <property type="entry name" value="DRAB11-RELATED"/>
    <property type="match status" value="1"/>
</dbReference>
<dbReference type="GO" id="GO:0016020">
    <property type="term" value="C:membrane"/>
    <property type="evidence" value="ECO:0007669"/>
    <property type="project" value="UniProtKB-SubCell"/>
</dbReference>